<feature type="domain" description="Putative Flp pilus-assembly TadG-like N-terminal" evidence="2">
    <location>
        <begin position="6"/>
        <end position="46"/>
    </location>
</feature>
<proteinExistence type="predicted"/>
<dbReference type="EMBL" id="JAINVZ010000002">
    <property type="protein sequence ID" value="MBY8884054.1"/>
    <property type="molecule type" value="Genomic_DNA"/>
</dbReference>
<reference evidence="3 4" key="1">
    <citation type="submission" date="2021-08" db="EMBL/GenBank/DDBJ databases">
        <title>Streptomyces sp. PTM05 isolated from lichen.</title>
        <authorList>
            <person name="Somphong A."/>
            <person name="Phongsopitanun W."/>
            <person name="Tanasupawat S."/>
        </authorList>
    </citation>
    <scope>NUCLEOTIDE SEQUENCE [LARGE SCALE GENOMIC DNA]</scope>
    <source>
        <strain evidence="3 4">Ptm05</strain>
    </source>
</reference>
<sequence length="215" mass="21877">MMPVYVVVIGALLFLAFAYFAVGQAAATRNGAQTAADSAALAAAQDSGDQVRDALLDAFRTGRLDDIGTLLDGDLPGLRDSCDKAGEFAALNKAHTTDCRPQGLDGYAVTVETDYTVGRSVLAGTENRRAHADASAAIGPRCAWQPVQPAPSSTSSPTPSPGAPVGGPSPSPSPSPSATGPVGTLTCDGHGWPVDPSDLTVFPSVADLFDVHLTS</sequence>
<comment type="caution">
    <text evidence="3">The sequence shown here is derived from an EMBL/GenBank/DDBJ whole genome shotgun (WGS) entry which is preliminary data.</text>
</comment>
<dbReference type="Pfam" id="PF13400">
    <property type="entry name" value="Tad"/>
    <property type="match status" value="1"/>
</dbReference>
<feature type="compositionally biased region" description="Low complexity" evidence="1">
    <location>
        <begin position="145"/>
        <end position="157"/>
    </location>
</feature>
<evidence type="ECO:0000313" key="3">
    <source>
        <dbReference type="EMBL" id="MBY8884054.1"/>
    </source>
</evidence>
<organism evidence="3 4">
    <name type="scientific">Streptantibioticus parmotrematis</name>
    <dbReference type="NCBI Taxonomy" id="2873249"/>
    <lineage>
        <taxon>Bacteria</taxon>
        <taxon>Bacillati</taxon>
        <taxon>Actinomycetota</taxon>
        <taxon>Actinomycetes</taxon>
        <taxon>Kitasatosporales</taxon>
        <taxon>Streptomycetaceae</taxon>
        <taxon>Streptantibioticus</taxon>
    </lineage>
</organism>
<gene>
    <name evidence="3" type="ORF">K7472_04245</name>
</gene>
<feature type="compositionally biased region" description="Pro residues" evidence="1">
    <location>
        <begin position="158"/>
        <end position="175"/>
    </location>
</feature>
<name>A0ABS7QQI2_9ACTN</name>
<protein>
    <recommendedName>
        <fullName evidence="2">Putative Flp pilus-assembly TadG-like N-terminal domain-containing protein</fullName>
    </recommendedName>
</protein>
<dbReference type="Proteomes" id="UP001198565">
    <property type="component" value="Unassembled WGS sequence"/>
</dbReference>
<dbReference type="InterPro" id="IPR028087">
    <property type="entry name" value="Tad_N"/>
</dbReference>
<evidence type="ECO:0000256" key="1">
    <source>
        <dbReference type="SAM" id="MobiDB-lite"/>
    </source>
</evidence>
<keyword evidence="4" id="KW-1185">Reference proteome</keyword>
<accession>A0ABS7QQI2</accession>
<feature type="region of interest" description="Disordered" evidence="1">
    <location>
        <begin position="132"/>
        <end position="199"/>
    </location>
</feature>
<evidence type="ECO:0000259" key="2">
    <source>
        <dbReference type="Pfam" id="PF13400"/>
    </source>
</evidence>
<evidence type="ECO:0000313" key="4">
    <source>
        <dbReference type="Proteomes" id="UP001198565"/>
    </source>
</evidence>